<feature type="transmembrane region" description="Helical" evidence="8">
    <location>
        <begin position="492"/>
        <end position="519"/>
    </location>
</feature>
<evidence type="ECO:0000313" key="11">
    <source>
        <dbReference type="Proteomes" id="UP000689129"/>
    </source>
</evidence>
<reference evidence="10" key="1">
    <citation type="journal article" date="2021" name="Mol. Plant Pathol.">
        <title>A 20-kb lineage-specific genomic region tames virulence in pathogenic amphidiploid Verticillium longisporum.</title>
        <authorList>
            <person name="Harting R."/>
            <person name="Starke J."/>
            <person name="Kusch H."/>
            <person name="Poggeler S."/>
            <person name="Maurus I."/>
            <person name="Schluter R."/>
            <person name="Landesfeind M."/>
            <person name="Bulla I."/>
            <person name="Nowrousian M."/>
            <person name="de Jonge R."/>
            <person name="Stahlhut G."/>
            <person name="Hoff K.J."/>
            <person name="Asshauer K.P."/>
            <person name="Thurmer A."/>
            <person name="Stanke M."/>
            <person name="Daniel R."/>
            <person name="Morgenstern B."/>
            <person name="Thomma B.P.H.J."/>
            <person name="Kronstad J.W."/>
            <person name="Braus-Stromeyer S.A."/>
            <person name="Braus G.H."/>
        </authorList>
    </citation>
    <scope>NUCLEOTIDE SEQUENCE</scope>
    <source>
        <strain evidence="10">Vl32</strain>
    </source>
</reference>
<feature type="transmembrane region" description="Helical" evidence="8">
    <location>
        <begin position="149"/>
        <end position="167"/>
    </location>
</feature>
<evidence type="ECO:0000313" key="10">
    <source>
        <dbReference type="EMBL" id="KAG7112937.1"/>
    </source>
</evidence>
<feature type="transmembrane region" description="Helical" evidence="8">
    <location>
        <begin position="187"/>
        <end position="205"/>
    </location>
</feature>
<dbReference type="OrthoDB" id="1699231at2759"/>
<evidence type="ECO:0000256" key="3">
    <source>
        <dbReference type="ARBA" id="ARBA00022692"/>
    </source>
</evidence>
<comment type="subcellular location">
    <subcellularLocation>
        <location evidence="1">Endomembrane system</location>
        <topology evidence="1">Multi-pass membrane protein</topology>
    </subcellularLocation>
</comment>
<dbReference type="Proteomes" id="UP000689129">
    <property type="component" value="Unassembled WGS sequence"/>
</dbReference>
<evidence type="ECO:0000256" key="6">
    <source>
        <dbReference type="ARBA" id="ARBA00023136"/>
    </source>
</evidence>
<feature type="domain" description="Sodium/calcium exchanger membrane region" evidence="9">
    <location>
        <begin position="428"/>
        <end position="570"/>
    </location>
</feature>
<evidence type="ECO:0000256" key="5">
    <source>
        <dbReference type="ARBA" id="ARBA00023065"/>
    </source>
</evidence>
<gene>
    <name evidence="10" type="ORF">HYQ45_017062</name>
</gene>
<dbReference type="EMBL" id="JAEMWZ010000541">
    <property type="protein sequence ID" value="KAG7112937.1"/>
    <property type="molecule type" value="Genomic_DNA"/>
</dbReference>
<feature type="region of interest" description="Disordered" evidence="7">
    <location>
        <begin position="286"/>
        <end position="312"/>
    </location>
</feature>
<evidence type="ECO:0000256" key="1">
    <source>
        <dbReference type="ARBA" id="ARBA00004127"/>
    </source>
</evidence>
<evidence type="ECO:0000256" key="7">
    <source>
        <dbReference type="SAM" id="MobiDB-lite"/>
    </source>
</evidence>
<feature type="transmembrane region" description="Helical" evidence="8">
    <location>
        <begin position="255"/>
        <end position="272"/>
    </location>
</feature>
<evidence type="ECO:0000259" key="9">
    <source>
        <dbReference type="Pfam" id="PF01699"/>
    </source>
</evidence>
<keyword evidence="5" id="KW-0406">Ion transport</keyword>
<feature type="transmembrane region" description="Helical" evidence="8">
    <location>
        <begin position="122"/>
        <end position="142"/>
    </location>
</feature>
<accession>A0A8I2Z3B2</accession>
<dbReference type="PANTHER" id="PTHR31503">
    <property type="entry name" value="VACUOLAR CALCIUM ION TRANSPORTER"/>
    <property type="match status" value="1"/>
</dbReference>
<dbReference type="Pfam" id="PF01699">
    <property type="entry name" value="Na_Ca_ex"/>
    <property type="match status" value="1"/>
</dbReference>
<dbReference type="GO" id="GO:0016020">
    <property type="term" value="C:membrane"/>
    <property type="evidence" value="ECO:0007669"/>
    <property type="project" value="InterPro"/>
</dbReference>
<sequence>MAIAAALHPRVTPFNGVNNDYSHSSEDDDDVRDSSSSIDLLPLERAVSEDARSQDSHGFTGLLRTNVRDGVQQALRPFLSGNDRGGPWAPIPQNDSGYAYESGIGPDLGRPAMSSVSSLREMILASWLNSLLVFVPVGLASYLSGMSPILTFITNVIAIVPLSALLTDATERIANDAGDTVGALLNISLGNLVELIIFAALHCTFSRHDASAPSTSNTQLLSCLLLVSVFVFLMPTAFDYTFEGSKGADKAILKMSRISAIMVLVIYVLYFVHELRTRPVAHDAIPAEGTGTQRSHWAVPEPQIPSRSRAYTLPPRTIRFADDGTPTVPHFPGKPADQIEMANLDKVASSSNDNDIDPVNSFPGRPLSTEPSIRSRRHSRSNSGSAATSRAPSAPGFMRSGPTTLELMRTSSNQAHVQHRPTGSRFMSIVVLVVTSALMSMCAEFLVSTIDAVTHQGHLSEPVIGLIILPIVGNIAEYITVVTVAAKDKLDLAVAVAVGSSIQIALCVTPLTIIAGWILNRQLALTFNIFEMATLLGSVLIVNMLILNDGGTAAKTNGLKGALMCACYAIIG</sequence>
<keyword evidence="4 8" id="KW-1133">Transmembrane helix</keyword>
<evidence type="ECO:0000256" key="4">
    <source>
        <dbReference type="ARBA" id="ARBA00022989"/>
    </source>
</evidence>
<protein>
    <submittedName>
        <fullName evidence="10">Vacuolar calcium ion transporter like protein</fullName>
    </submittedName>
</protein>
<feature type="transmembrane region" description="Helical" evidence="8">
    <location>
        <begin position="426"/>
        <end position="450"/>
    </location>
</feature>
<feature type="region of interest" description="Disordered" evidence="7">
    <location>
        <begin position="317"/>
        <end position="336"/>
    </location>
</feature>
<name>A0A8I2Z3B2_VERLO</name>
<keyword evidence="6 8" id="KW-0472">Membrane</keyword>
<feature type="region of interest" description="Disordered" evidence="7">
    <location>
        <begin position="348"/>
        <end position="403"/>
    </location>
</feature>
<organism evidence="10 11">
    <name type="scientific">Verticillium longisporum</name>
    <name type="common">Verticillium dahliae var. longisporum</name>
    <dbReference type="NCBI Taxonomy" id="100787"/>
    <lineage>
        <taxon>Eukaryota</taxon>
        <taxon>Fungi</taxon>
        <taxon>Dikarya</taxon>
        <taxon>Ascomycota</taxon>
        <taxon>Pezizomycotina</taxon>
        <taxon>Sordariomycetes</taxon>
        <taxon>Hypocreomycetidae</taxon>
        <taxon>Glomerellales</taxon>
        <taxon>Plectosphaerellaceae</taxon>
        <taxon>Verticillium</taxon>
    </lineage>
</organism>
<feature type="transmembrane region" description="Helical" evidence="8">
    <location>
        <begin position="462"/>
        <end position="485"/>
    </location>
</feature>
<dbReference type="AlphaFoldDB" id="A0A8I2Z3B2"/>
<dbReference type="GO" id="GO:0012505">
    <property type="term" value="C:endomembrane system"/>
    <property type="evidence" value="ECO:0007669"/>
    <property type="project" value="UniProtKB-SubCell"/>
</dbReference>
<dbReference type="InterPro" id="IPR004713">
    <property type="entry name" value="CaH_exchang"/>
</dbReference>
<comment type="caution">
    <text evidence="10">The sequence shown here is derived from an EMBL/GenBank/DDBJ whole genome shotgun (WGS) entry which is preliminary data.</text>
</comment>
<dbReference type="PANTHER" id="PTHR31503:SF18">
    <property type="entry name" value="CA(2+)_H(+) EXCHANGER, PUTATIVE (EUROFUNG)-RELATED"/>
    <property type="match status" value="1"/>
</dbReference>
<dbReference type="InterPro" id="IPR004837">
    <property type="entry name" value="NaCa_Exmemb"/>
</dbReference>
<feature type="transmembrane region" description="Helical" evidence="8">
    <location>
        <begin position="525"/>
        <end position="547"/>
    </location>
</feature>
<feature type="region of interest" description="Disordered" evidence="7">
    <location>
        <begin position="14"/>
        <end position="36"/>
    </location>
</feature>
<evidence type="ECO:0000256" key="8">
    <source>
        <dbReference type="SAM" id="Phobius"/>
    </source>
</evidence>
<dbReference type="GO" id="GO:0015369">
    <property type="term" value="F:calcium:proton antiporter activity"/>
    <property type="evidence" value="ECO:0007669"/>
    <property type="project" value="TreeGrafter"/>
</dbReference>
<keyword evidence="2" id="KW-0813">Transport</keyword>
<proteinExistence type="predicted"/>
<dbReference type="GO" id="GO:0006874">
    <property type="term" value="P:intracellular calcium ion homeostasis"/>
    <property type="evidence" value="ECO:0007669"/>
    <property type="project" value="TreeGrafter"/>
</dbReference>
<keyword evidence="3 8" id="KW-0812">Transmembrane</keyword>
<feature type="transmembrane region" description="Helical" evidence="8">
    <location>
        <begin position="217"/>
        <end position="235"/>
    </location>
</feature>
<evidence type="ECO:0000256" key="2">
    <source>
        <dbReference type="ARBA" id="ARBA00022448"/>
    </source>
</evidence>